<evidence type="ECO:0000256" key="3">
    <source>
        <dbReference type="ARBA" id="ARBA00022741"/>
    </source>
</evidence>
<keyword evidence="5 7" id="KW-1133">Transmembrane helix</keyword>
<dbReference type="SUPFAM" id="SSF52540">
    <property type="entry name" value="P-loop containing nucleoside triphosphate hydrolases"/>
    <property type="match status" value="1"/>
</dbReference>
<evidence type="ECO:0000313" key="10">
    <source>
        <dbReference type="EMBL" id="MBC2906763.1"/>
    </source>
</evidence>
<dbReference type="Proteomes" id="UP000584670">
    <property type="component" value="Unassembled WGS sequence"/>
</dbReference>
<feature type="domain" description="ABC transporter" evidence="8">
    <location>
        <begin position="357"/>
        <end position="606"/>
    </location>
</feature>
<dbReference type="InterPro" id="IPR003439">
    <property type="entry name" value="ABC_transporter-like_ATP-bd"/>
</dbReference>
<feature type="transmembrane region" description="Helical" evidence="7">
    <location>
        <begin position="150"/>
        <end position="171"/>
    </location>
</feature>
<keyword evidence="3" id="KW-0547">Nucleotide-binding</keyword>
<dbReference type="GO" id="GO:0016887">
    <property type="term" value="F:ATP hydrolysis activity"/>
    <property type="evidence" value="ECO:0007669"/>
    <property type="project" value="InterPro"/>
</dbReference>
<feature type="transmembrane region" description="Helical" evidence="7">
    <location>
        <begin position="75"/>
        <end position="99"/>
    </location>
</feature>
<dbReference type="InterPro" id="IPR036640">
    <property type="entry name" value="ABC1_TM_sf"/>
</dbReference>
<protein>
    <submittedName>
        <fullName evidence="10">ABC transporter ATP-binding protein</fullName>
    </submittedName>
</protein>
<dbReference type="PROSITE" id="PS00211">
    <property type="entry name" value="ABC_TRANSPORTER_1"/>
    <property type="match status" value="1"/>
</dbReference>
<evidence type="ECO:0000256" key="6">
    <source>
        <dbReference type="ARBA" id="ARBA00023136"/>
    </source>
</evidence>
<dbReference type="Gene3D" id="3.40.50.300">
    <property type="entry name" value="P-loop containing nucleotide triphosphate hydrolases"/>
    <property type="match status" value="1"/>
</dbReference>
<gene>
    <name evidence="10" type="ORF">H4N64_35625</name>
</gene>
<evidence type="ECO:0000259" key="8">
    <source>
        <dbReference type="PROSITE" id="PS50893"/>
    </source>
</evidence>
<feature type="transmembrane region" description="Helical" evidence="7">
    <location>
        <begin position="33"/>
        <end position="55"/>
    </location>
</feature>
<dbReference type="GO" id="GO:0005886">
    <property type="term" value="C:plasma membrane"/>
    <property type="evidence" value="ECO:0007669"/>
    <property type="project" value="UniProtKB-SubCell"/>
</dbReference>
<dbReference type="PANTHER" id="PTHR43394:SF1">
    <property type="entry name" value="ATP-BINDING CASSETTE SUB-FAMILY B MEMBER 10, MITOCHONDRIAL"/>
    <property type="match status" value="1"/>
</dbReference>
<organism evidence="10 11">
    <name type="scientific">Streptomyces cupreus</name>
    <dbReference type="NCBI Taxonomy" id="2759956"/>
    <lineage>
        <taxon>Bacteria</taxon>
        <taxon>Bacillati</taxon>
        <taxon>Actinomycetota</taxon>
        <taxon>Actinomycetes</taxon>
        <taxon>Kitasatosporales</taxon>
        <taxon>Streptomycetaceae</taxon>
        <taxon>Streptomyces</taxon>
    </lineage>
</organism>
<dbReference type="Gene3D" id="1.20.1560.10">
    <property type="entry name" value="ABC transporter type 1, transmembrane domain"/>
    <property type="match status" value="1"/>
</dbReference>
<evidence type="ECO:0000259" key="9">
    <source>
        <dbReference type="PROSITE" id="PS50929"/>
    </source>
</evidence>
<dbReference type="AlphaFoldDB" id="A0A7X1J9M1"/>
<keyword evidence="11" id="KW-1185">Reference proteome</keyword>
<dbReference type="Pfam" id="PF00005">
    <property type="entry name" value="ABC_tran"/>
    <property type="match status" value="1"/>
</dbReference>
<dbReference type="InterPro" id="IPR039421">
    <property type="entry name" value="Type_1_exporter"/>
</dbReference>
<dbReference type="PANTHER" id="PTHR43394">
    <property type="entry name" value="ATP-DEPENDENT PERMEASE MDL1, MITOCHONDRIAL"/>
    <property type="match status" value="1"/>
</dbReference>
<dbReference type="InterPro" id="IPR017871">
    <property type="entry name" value="ABC_transporter-like_CS"/>
</dbReference>
<comment type="caution">
    <text evidence="10">The sequence shown here is derived from an EMBL/GenBank/DDBJ whole genome shotgun (WGS) entry which is preliminary data.</text>
</comment>
<dbReference type="Pfam" id="PF00664">
    <property type="entry name" value="ABC_membrane"/>
    <property type="match status" value="1"/>
</dbReference>
<evidence type="ECO:0000313" key="11">
    <source>
        <dbReference type="Proteomes" id="UP000584670"/>
    </source>
</evidence>
<dbReference type="SMART" id="SM00382">
    <property type="entry name" value="AAA"/>
    <property type="match status" value="1"/>
</dbReference>
<name>A0A7X1J9M1_9ACTN</name>
<dbReference type="RefSeq" id="WP_186286679.1">
    <property type="nucleotide sequence ID" value="NZ_JACMSF010000058.1"/>
</dbReference>
<evidence type="ECO:0000256" key="4">
    <source>
        <dbReference type="ARBA" id="ARBA00022840"/>
    </source>
</evidence>
<feature type="transmembrane region" description="Helical" evidence="7">
    <location>
        <begin position="177"/>
        <end position="196"/>
    </location>
</feature>
<dbReference type="PROSITE" id="PS50893">
    <property type="entry name" value="ABC_TRANSPORTER_2"/>
    <property type="match status" value="1"/>
</dbReference>
<feature type="domain" description="ABC transmembrane type-1" evidence="9">
    <location>
        <begin position="35"/>
        <end position="323"/>
    </location>
</feature>
<dbReference type="InterPro" id="IPR011527">
    <property type="entry name" value="ABC1_TM_dom"/>
</dbReference>
<dbReference type="GO" id="GO:0005524">
    <property type="term" value="F:ATP binding"/>
    <property type="evidence" value="ECO:0007669"/>
    <property type="project" value="UniProtKB-KW"/>
</dbReference>
<keyword evidence="2 7" id="KW-0812">Transmembrane</keyword>
<evidence type="ECO:0000256" key="7">
    <source>
        <dbReference type="SAM" id="Phobius"/>
    </source>
</evidence>
<dbReference type="EMBL" id="JACMSF010000058">
    <property type="protein sequence ID" value="MBC2906763.1"/>
    <property type="molecule type" value="Genomic_DNA"/>
</dbReference>
<dbReference type="GO" id="GO:0015421">
    <property type="term" value="F:ABC-type oligopeptide transporter activity"/>
    <property type="evidence" value="ECO:0007669"/>
    <property type="project" value="TreeGrafter"/>
</dbReference>
<accession>A0A7X1J9M1</accession>
<keyword evidence="6 7" id="KW-0472">Membrane</keyword>
<dbReference type="PROSITE" id="PS50929">
    <property type="entry name" value="ABC_TM1F"/>
    <property type="match status" value="1"/>
</dbReference>
<keyword evidence="4 10" id="KW-0067">ATP-binding</keyword>
<reference evidence="10 11" key="1">
    <citation type="submission" date="2020-08" db="EMBL/GenBank/DDBJ databases">
        <title>Streptomyces sp. PSKA01 genome sequencing and assembly.</title>
        <authorList>
            <person name="Mandal S."/>
            <person name="Maiti P.K."/>
            <person name="Das P."/>
        </authorList>
    </citation>
    <scope>NUCLEOTIDE SEQUENCE [LARGE SCALE GENOMIC DNA]</scope>
    <source>
        <strain evidence="10 11">PSKA01</strain>
    </source>
</reference>
<evidence type="ECO:0000256" key="1">
    <source>
        <dbReference type="ARBA" id="ARBA00004651"/>
    </source>
</evidence>
<dbReference type="InterPro" id="IPR027417">
    <property type="entry name" value="P-loop_NTPase"/>
</dbReference>
<evidence type="ECO:0000256" key="2">
    <source>
        <dbReference type="ARBA" id="ARBA00022692"/>
    </source>
</evidence>
<sequence length="623" mass="67371">MSRPAGPRPDESGPGQPSDIPAALAMACRTAPWAVAFLFLTAVYVGGAPVISAWLTKILLDSITGSSSDGLHHLLAPAMGLAAIGVVSALLPHATGYAANYLSRRVKLAIRDRLFTKVGDLQGLAQLEDPPFHDRLMLAQQAGSESPGQILTGLLGLLQAGITLVGFLVTLTVLSPGMASVVVAAVIPALLAERALNRRRAGLRWRLGPTERREMFYTDLLRDLRAAKEVRLFGTAGFLRDRMLGELRTINAATDRLDRRVLRTQGSLSVLSAVVAGAGLVWASHAALSGRFTVGDVAMFVASVAGTQGALAGLVRSLSTVHDSLLMFGHYQVVMATASSLTVPATPRPVPPLRHGIELRGVWFRYGDDQPWILRGVDLFLPCGQATALIGHNGAGKSTLVKLVCRLYDPTRGQVLWDGVDLREFAPAELRTRMSAAFQDYTCYDLSVSENVGLGDISALGDHMRVTAAARRAGIHDFIDGLPRGYETLLSRMFQDMDSNDPASGVLLSGGQWQRVALARAFLRDERDLLILDEPSSGLDAEAEYEIHRHLTQYRAGRTSLLISHRLGTARDADRIVVLSDGRIAEQGVHRELLAMDGVYSRLFKLQSRGYREQSTVEPEPTL</sequence>
<dbReference type="InterPro" id="IPR003593">
    <property type="entry name" value="AAA+_ATPase"/>
</dbReference>
<dbReference type="SUPFAM" id="SSF90123">
    <property type="entry name" value="ABC transporter transmembrane region"/>
    <property type="match status" value="1"/>
</dbReference>
<feature type="transmembrane region" description="Helical" evidence="7">
    <location>
        <begin position="266"/>
        <end position="285"/>
    </location>
</feature>
<evidence type="ECO:0000256" key="5">
    <source>
        <dbReference type="ARBA" id="ARBA00022989"/>
    </source>
</evidence>
<comment type="subcellular location">
    <subcellularLocation>
        <location evidence="1">Cell membrane</location>
        <topology evidence="1">Multi-pass membrane protein</topology>
    </subcellularLocation>
</comment>
<proteinExistence type="predicted"/>